<dbReference type="SMART" id="SM00926">
    <property type="entry name" value="Molybdop_Fe4S4"/>
    <property type="match status" value="1"/>
</dbReference>
<evidence type="ECO:0000256" key="6">
    <source>
        <dbReference type="ARBA" id="ARBA00022729"/>
    </source>
</evidence>
<dbReference type="InterPro" id="IPR006311">
    <property type="entry name" value="TAT_signal"/>
</dbReference>
<dbReference type="InterPro" id="IPR050612">
    <property type="entry name" value="Prok_Mopterin_Oxidored"/>
</dbReference>
<evidence type="ECO:0000313" key="13">
    <source>
        <dbReference type="EMBL" id="MCG7939099.1"/>
    </source>
</evidence>
<evidence type="ECO:0000256" key="11">
    <source>
        <dbReference type="SAM" id="SignalP"/>
    </source>
</evidence>
<dbReference type="InterPro" id="IPR006656">
    <property type="entry name" value="Mopterin_OxRdtase"/>
</dbReference>
<feature type="domain" description="4Fe-4S Mo/W bis-MGD-type" evidence="12">
    <location>
        <begin position="52"/>
        <end position="108"/>
    </location>
</feature>
<sequence>MKKLNRRNFMKLAAGSSCAMAAGLGLNQKALAGSIKLQEGGRDFSPTTKKELQAIPTACWQCVTRDAMIGYVEDGRVVKLEGHPDSIRTLGKLCAKGQAGINHVYFPDRILYPMLRAGKRGEHKWKRISWDEALDLMASKLKPLLYAGTPELFMYQYGRHKGSQSSIMHDFMDAFGSQTIGTHTSVCEGPKWVGQESLWGGMYDNWDYDHTDFVVNFGSNQFETHTNHIPTSQRLIRAMVERNVPLYTFDVRLSNTAAKSTEWIPINVGMDGLVMLSMVNVIMNEGIFRKDHLKYMRVSPDYHATESEKIAAIKEHVAKFTPEYAAKESGVPAEKIRQIARGYAKAKSACLIGYRGTVMHYHGADQERAAMLLSAITNNLDRKGGRIMGVGAGWKHPHSPKAKIQKGLDIVNGFPGEAAFPTHQCSQQNLPMIKDGQNGRPKVYWSSCNNQAFINGNNIEAEAVLKDESLIPFYVNTNIVYDESSQYADLILPDVTYLERWDYEDMVSPTGVAEYYIRQPLIKPLGEARDQGEVFSGLAKRLGIKLAYTTKEEYVRQSCEMTPGVKEAGGFEYMKKHGVWHDKDAKPNHGFYEAKVDVSGDGIILDEKTGVYWNYKKAGVTEAEARSKGFLGVEGAKNAYVAQDIEGTPRKAYPPNTSFVKSGLLDFYSDNFASKGFPAFPTYTPVPEHQKMGKDDLHLTTYKVAVHTHSRTAHCKWLSEIKHDNPAWINSKTAAERGIKEGDRIKVASDLGEITTTAHVTEGIIPGIIAISHHFGRQQSGIYGSGKSSPTPGGAAADPDANNKWWDKHGIHPNSIIPNSSDPISGGQRWMDTVVRVVKA</sequence>
<comment type="cofactor">
    <cofactor evidence="1">
        <name>Mo-bis(molybdopterin guanine dinucleotide)</name>
        <dbReference type="ChEBI" id="CHEBI:60539"/>
    </cofactor>
</comment>
<feature type="compositionally biased region" description="Low complexity" evidence="10">
    <location>
        <begin position="792"/>
        <end position="803"/>
    </location>
</feature>
<keyword evidence="8" id="KW-0408">Iron</keyword>
<dbReference type="InterPro" id="IPR006655">
    <property type="entry name" value="Mopterin_OxRdtase_prok_CS"/>
</dbReference>
<dbReference type="InterPro" id="IPR006963">
    <property type="entry name" value="Mopterin_OxRdtase_4Fe-4S_dom"/>
</dbReference>
<protein>
    <submittedName>
        <fullName evidence="13">Molybdopterin-dependent oxidoreductase</fullName>
    </submittedName>
</protein>
<gene>
    <name evidence="13" type="ORF">JAZ04_09630</name>
</gene>
<dbReference type="AlphaFoldDB" id="A0A9E4K4X5"/>
<evidence type="ECO:0000256" key="8">
    <source>
        <dbReference type="ARBA" id="ARBA00023004"/>
    </source>
</evidence>
<evidence type="ECO:0000256" key="9">
    <source>
        <dbReference type="ARBA" id="ARBA00023014"/>
    </source>
</evidence>
<dbReference type="Pfam" id="PF04879">
    <property type="entry name" value="Molybdop_Fe4S4"/>
    <property type="match status" value="1"/>
</dbReference>
<name>A0A9E4K4X5_9GAMM</name>
<dbReference type="SUPFAM" id="SSF53706">
    <property type="entry name" value="Formate dehydrogenase/DMSO reductase, domains 1-3"/>
    <property type="match status" value="1"/>
</dbReference>
<dbReference type="PANTHER" id="PTHR43742:SF9">
    <property type="entry name" value="TETRATHIONATE REDUCTASE SUBUNIT A"/>
    <property type="match status" value="1"/>
</dbReference>
<dbReference type="Gene3D" id="2.20.25.90">
    <property type="entry name" value="ADC-like domains"/>
    <property type="match status" value="1"/>
</dbReference>
<dbReference type="GO" id="GO:0016491">
    <property type="term" value="F:oxidoreductase activity"/>
    <property type="evidence" value="ECO:0007669"/>
    <property type="project" value="UniProtKB-KW"/>
</dbReference>
<dbReference type="Gene3D" id="3.30.2070.10">
    <property type="entry name" value="Formate dehydrogenase/DMSO reductase"/>
    <property type="match status" value="1"/>
</dbReference>
<dbReference type="GO" id="GO:0046872">
    <property type="term" value="F:metal ion binding"/>
    <property type="evidence" value="ECO:0007669"/>
    <property type="project" value="UniProtKB-KW"/>
</dbReference>
<dbReference type="Pfam" id="PF00384">
    <property type="entry name" value="Molybdopterin"/>
    <property type="match status" value="1"/>
</dbReference>
<reference evidence="13" key="1">
    <citation type="journal article" date="2021" name="Proc. Natl. Acad. Sci. U.S.A.">
        <title>Global biogeography of chemosynthetic symbionts reveals both localized and globally distributed symbiont groups. .</title>
        <authorList>
            <person name="Osvatic J.T."/>
            <person name="Wilkins L.G.E."/>
            <person name="Leibrecht L."/>
            <person name="Leray M."/>
            <person name="Zauner S."/>
            <person name="Polzin J."/>
            <person name="Camacho Y."/>
            <person name="Gros O."/>
            <person name="van Gils J.A."/>
            <person name="Eisen J.A."/>
            <person name="Petersen J.M."/>
            <person name="Yuen B."/>
        </authorList>
    </citation>
    <scope>NUCLEOTIDE SEQUENCE</scope>
    <source>
        <strain evidence="13">MAGL173</strain>
    </source>
</reference>
<evidence type="ECO:0000256" key="3">
    <source>
        <dbReference type="ARBA" id="ARBA00022485"/>
    </source>
</evidence>
<evidence type="ECO:0000256" key="1">
    <source>
        <dbReference type="ARBA" id="ARBA00001942"/>
    </source>
</evidence>
<keyword evidence="9" id="KW-0411">Iron-sulfur</keyword>
<dbReference type="Gene3D" id="2.40.40.20">
    <property type="match status" value="1"/>
</dbReference>
<organism evidence="13 14">
    <name type="scientific">Candidatus Thiodiazotropha lotti</name>
    <dbReference type="NCBI Taxonomy" id="2792787"/>
    <lineage>
        <taxon>Bacteria</taxon>
        <taxon>Pseudomonadati</taxon>
        <taxon>Pseudomonadota</taxon>
        <taxon>Gammaproteobacteria</taxon>
        <taxon>Chromatiales</taxon>
        <taxon>Sedimenticolaceae</taxon>
        <taxon>Candidatus Thiodiazotropha</taxon>
    </lineage>
</organism>
<dbReference type="InterPro" id="IPR009010">
    <property type="entry name" value="Asp_de-COase-like_dom_sf"/>
</dbReference>
<dbReference type="PROSITE" id="PS51318">
    <property type="entry name" value="TAT"/>
    <property type="match status" value="1"/>
</dbReference>
<evidence type="ECO:0000256" key="4">
    <source>
        <dbReference type="ARBA" id="ARBA00022505"/>
    </source>
</evidence>
<evidence type="ECO:0000259" key="12">
    <source>
        <dbReference type="PROSITE" id="PS51669"/>
    </source>
</evidence>
<comment type="caution">
    <text evidence="13">The sequence shown here is derived from an EMBL/GenBank/DDBJ whole genome shotgun (WGS) entry which is preliminary data.</text>
</comment>
<evidence type="ECO:0000313" key="14">
    <source>
        <dbReference type="Proteomes" id="UP000886687"/>
    </source>
</evidence>
<feature type="region of interest" description="Disordered" evidence="10">
    <location>
        <begin position="780"/>
        <end position="803"/>
    </location>
</feature>
<dbReference type="Gene3D" id="3.40.228.10">
    <property type="entry name" value="Dimethylsulfoxide Reductase, domain 2"/>
    <property type="match status" value="1"/>
</dbReference>
<evidence type="ECO:0000256" key="7">
    <source>
        <dbReference type="ARBA" id="ARBA00023002"/>
    </source>
</evidence>
<evidence type="ECO:0000256" key="10">
    <source>
        <dbReference type="SAM" id="MobiDB-lite"/>
    </source>
</evidence>
<feature type="signal peptide" evidence="11">
    <location>
        <begin position="1"/>
        <end position="21"/>
    </location>
</feature>
<keyword evidence="3" id="KW-0004">4Fe-4S</keyword>
<keyword evidence="5" id="KW-0479">Metal-binding</keyword>
<dbReference type="PROSITE" id="PS00932">
    <property type="entry name" value="MOLYBDOPTERIN_PROK_3"/>
    <property type="match status" value="1"/>
</dbReference>
<proteinExistence type="inferred from homology"/>
<dbReference type="GO" id="GO:0051539">
    <property type="term" value="F:4 iron, 4 sulfur cluster binding"/>
    <property type="evidence" value="ECO:0007669"/>
    <property type="project" value="UniProtKB-KW"/>
</dbReference>
<dbReference type="EMBL" id="JAEPDI010000005">
    <property type="protein sequence ID" value="MCG7939099.1"/>
    <property type="molecule type" value="Genomic_DNA"/>
</dbReference>
<dbReference type="InterPro" id="IPR006657">
    <property type="entry name" value="MoPterin_dinucl-bd_dom"/>
</dbReference>
<keyword evidence="7" id="KW-0560">Oxidoreductase</keyword>
<feature type="chain" id="PRO_5039206731" evidence="11">
    <location>
        <begin position="22"/>
        <end position="840"/>
    </location>
</feature>
<dbReference type="Gene3D" id="3.40.50.740">
    <property type="match status" value="1"/>
</dbReference>
<dbReference type="GO" id="GO:0043546">
    <property type="term" value="F:molybdopterin cofactor binding"/>
    <property type="evidence" value="ECO:0007669"/>
    <property type="project" value="InterPro"/>
</dbReference>
<dbReference type="SUPFAM" id="SSF50692">
    <property type="entry name" value="ADC-like"/>
    <property type="match status" value="1"/>
</dbReference>
<dbReference type="PANTHER" id="PTHR43742">
    <property type="entry name" value="TRIMETHYLAMINE-N-OXIDE REDUCTASE"/>
    <property type="match status" value="1"/>
</dbReference>
<keyword evidence="4" id="KW-0500">Molybdenum</keyword>
<dbReference type="Proteomes" id="UP000886687">
    <property type="component" value="Unassembled WGS sequence"/>
</dbReference>
<evidence type="ECO:0000256" key="5">
    <source>
        <dbReference type="ARBA" id="ARBA00022723"/>
    </source>
</evidence>
<evidence type="ECO:0000256" key="2">
    <source>
        <dbReference type="ARBA" id="ARBA00010312"/>
    </source>
</evidence>
<comment type="similarity">
    <text evidence="2">Belongs to the prokaryotic molybdopterin-containing oxidoreductase family.</text>
</comment>
<dbReference type="PROSITE" id="PS51669">
    <property type="entry name" value="4FE4S_MOW_BIS_MGD"/>
    <property type="match status" value="1"/>
</dbReference>
<dbReference type="Pfam" id="PF01568">
    <property type="entry name" value="Molydop_binding"/>
    <property type="match status" value="1"/>
</dbReference>
<keyword evidence="6 11" id="KW-0732">Signal</keyword>
<feature type="compositionally biased region" description="Polar residues" evidence="10">
    <location>
        <begin position="780"/>
        <end position="791"/>
    </location>
</feature>
<accession>A0A9E4K4X5</accession>